<comment type="caution">
    <text evidence="1">The sequence shown here is derived from an EMBL/GenBank/DDBJ whole genome shotgun (WGS) entry which is preliminary data.</text>
</comment>
<dbReference type="AlphaFoldDB" id="A0AAV6XFQ4"/>
<evidence type="ECO:0000313" key="1">
    <source>
        <dbReference type="EMBL" id="KAG8379392.1"/>
    </source>
</evidence>
<protein>
    <recommendedName>
        <fullName evidence="3">Zn(2)-C6 fungal-type domain-containing protein</fullName>
    </recommendedName>
</protein>
<gene>
    <name evidence="1" type="ORF">BUALT_Bualt07G0083800</name>
</gene>
<accession>A0AAV6XFQ4</accession>
<dbReference type="Proteomes" id="UP000826271">
    <property type="component" value="Unassembled WGS sequence"/>
</dbReference>
<evidence type="ECO:0000313" key="2">
    <source>
        <dbReference type="Proteomes" id="UP000826271"/>
    </source>
</evidence>
<proteinExistence type="predicted"/>
<organism evidence="1 2">
    <name type="scientific">Buddleja alternifolia</name>
    <dbReference type="NCBI Taxonomy" id="168488"/>
    <lineage>
        <taxon>Eukaryota</taxon>
        <taxon>Viridiplantae</taxon>
        <taxon>Streptophyta</taxon>
        <taxon>Embryophyta</taxon>
        <taxon>Tracheophyta</taxon>
        <taxon>Spermatophyta</taxon>
        <taxon>Magnoliopsida</taxon>
        <taxon>eudicotyledons</taxon>
        <taxon>Gunneridae</taxon>
        <taxon>Pentapetalae</taxon>
        <taxon>asterids</taxon>
        <taxon>lamiids</taxon>
        <taxon>Lamiales</taxon>
        <taxon>Scrophulariaceae</taxon>
        <taxon>Buddlejeae</taxon>
        <taxon>Buddleja</taxon>
    </lineage>
</organism>
<name>A0AAV6XFQ4_9LAMI</name>
<dbReference type="EMBL" id="WHWC01000007">
    <property type="protein sequence ID" value="KAG8379392.1"/>
    <property type="molecule type" value="Genomic_DNA"/>
</dbReference>
<keyword evidence="2" id="KW-1185">Reference proteome</keyword>
<sequence>MNEEACMVCRRCPSRDPTCQYRPTSRGQSYFIVRGEILGFMKDEQLRKHLPRMFLLIKNESWALEDDHRPSLKHKRCRPGVGGCPDIVRIDRLSHEPSHEVPVKMKTTVVGTKCRTLVFWANRGWGPHTHSLFCIREIEEDSMSQQPERVRRHLHGTWRTANALRSTPRRDHEGRSTRRKWDVGQPCAPVVGIQHKETDVGRGKQALEPRNEEACMVCHRCPSRDPTCQYRPTTTHALYRPRCSSTQSIAHRPQRV</sequence>
<reference evidence="1" key="1">
    <citation type="submission" date="2019-10" db="EMBL/GenBank/DDBJ databases">
        <authorList>
            <person name="Zhang R."/>
            <person name="Pan Y."/>
            <person name="Wang J."/>
            <person name="Ma R."/>
            <person name="Yu S."/>
        </authorList>
    </citation>
    <scope>NUCLEOTIDE SEQUENCE</scope>
    <source>
        <strain evidence="1">LA-IB0</strain>
        <tissue evidence="1">Leaf</tissue>
    </source>
</reference>
<evidence type="ECO:0008006" key="3">
    <source>
        <dbReference type="Google" id="ProtNLM"/>
    </source>
</evidence>